<evidence type="ECO:0000313" key="1">
    <source>
        <dbReference type="EMBL" id="SHE25060.1"/>
    </source>
</evidence>
<dbReference type="AlphaFoldDB" id="A0A1M4RYS4"/>
<keyword evidence="2" id="KW-1185">Reference proteome</keyword>
<accession>A0A1M4RYS4</accession>
<protein>
    <submittedName>
        <fullName evidence="1">Uncharacterized protein</fullName>
    </submittedName>
</protein>
<proteinExistence type="predicted"/>
<dbReference type="EMBL" id="FQTT01000009">
    <property type="protein sequence ID" value="SHE25060.1"/>
    <property type="molecule type" value="Genomic_DNA"/>
</dbReference>
<dbReference type="STRING" id="1892869.ACGLYG10_1272"/>
<dbReference type="RefSeq" id="WP_211482988.1">
    <property type="nucleotide sequence ID" value="NZ_FQTT01000009.1"/>
</dbReference>
<evidence type="ECO:0000313" key="2">
    <source>
        <dbReference type="Proteomes" id="UP000184291"/>
    </source>
</evidence>
<sequence length="570" mass="62249">MTATVGMTAPAGPTGVDRTYLAALHENAAWEADTLLATEESFLAARPSHRRLARAMKIAVACHLSAGSRLHGDRSLIAYADRLTRSLETLQGDSGLFSGDNLDSPPDSSFTANDLMESLELLDADAGDDVRALSRRLEAMVRRLDPALQAGGVHTPNHRWELVEALTHLERRWPDPARRARIDEWLAEGIDVDTDGQYSERSANYAIDVSNRSLLSIATALGLPALVDIVEHNLTTMTLLTDPAGNVETMHSRRQDQRGDVTVSLGRFHHQLRRIAIERNRSDLAWWAQRAWDLGIPSGGDELACVLLHPVTASLMPTPVAPADGVRVLDSGLVVRTHGDQRLVVDGYSDYPAAGRIASGLACNPTFMHAWLGGVELRSLRLSRNFFGLGPFRPTDWETSDDTVVLRESASADYYLPLDAASRHEDGTYDMEFEGRFAARMAFSRRKTISLRLDTEVSIRDLRDGIELSVDLKGPCTGACLEIALGDDVEVDGARALGEEAFVLNRTATLSGNDGTVIDVVADRVGRVPAFYEPGEEYRYLGGTDALAGTRLYVTIDIPGTLTLRLTRAV</sequence>
<reference evidence="2" key="1">
    <citation type="submission" date="2016-09" db="EMBL/GenBank/DDBJ databases">
        <authorList>
            <person name="Strepis N."/>
        </authorList>
    </citation>
    <scope>NUCLEOTIDE SEQUENCE [LARGE SCALE GENOMIC DNA]</scope>
</reference>
<gene>
    <name evidence="1" type="ORF">ACGLYG10_1272</name>
</gene>
<organism evidence="1 2">
    <name type="scientific">Actinomyces glycerinitolerans</name>
    <dbReference type="NCBI Taxonomy" id="1892869"/>
    <lineage>
        <taxon>Bacteria</taxon>
        <taxon>Bacillati</taxon>
        <taxon>Actinomycetota</taxon>
        <taxon>Actinomycetes</taxon>
        <taxon>Actinomycetales</taxon>
        <taxon>Actinomycetaceae</taxon>
        <taxon>Actinomyces</taxon>
    </lineage>
</organism>
<name>A0A1M4RYS4_9ACTO</name>
<dbReference type="Proteomes" id="UP000184291">
    <property type="component" value="Unassembled WGS sequence"/>
</dbReference>